<sequence>MPWLARHDPVVKWEKRTLYASDATRQRAMALSVSRMHRKVHPITPLRQQRVLQLPVPTNKSQRRRQSLSLS</sequence>
<proteinExistence type="predicted"/>
<evidence type="ECO:0000313" key="1">
    <source>
        <dbReference type="EMBL" id="KAG2926731.1"/>
    </source>
</evidence>
<dbReference type="Proteomes" id="UP000760860">
    <property type="component" value="Unassembled WGS sequence"/>
</dbReference>
<dbReference type="EMBL" id="RCMK01000473">
    <property type="protein sequence ID" value="KAG2926731.1"/>
    <property type="molecule type" value="Genomic_DNA"/>
</dbReference>
<dbReference type="Proteomes" id="UP000736787">
    <property type="component" value="Unassembled WGS sequence"/>
</dbReference>
<dbReference type="EMBL" id="RCMV01000464">
    <property type="protein sequence ID" value="KAG3216776.1"/>
    <property type="molecule type" value="Genomic_DNA"/>
</dbReference>
<gene>
    <name evidence="1" type="ORF">PC117_g14796</name>
    <name evidence="2" type="ORF">PC129_g12389</name>
</gene>
<organism evidence="1 3">
    <name type="scientific">Phytophthora cactorum</name>
    <dbReference type="NCBI Taxonomy" id="29920"/>
    <lineage>
        <taxon>Eukaryota</taxon>
        <taxon>Sar</taxon>
        <taxon>Stramenopiles</taxon>
        <taxon>Oomycota</taxon>
        <taxon>Peronosporomycetes</taxon>
        <taxon>Peronosporales</taxon>
        <taxon>Peronosporaceae</taxon>
        <taxon>Phytophthora</taxon>
    </lineage>
</organism>
<evidence type="ECO:0000313" key="3">
    <source>
        <dbReference type="Proteomes" id="UP000736787"/>
    </source>
</evidence>
<protein>
    <submittedName>
        <fullName evidence="1">Uncharacterized protein</fullName>
    </submittedName>
</protein>
<reference evidence="1" key="1">
    <citation type="submission" date="2018-10" db="EMBL/GenBank/DDBJ databases">
        <title>Effector identification in a new, highly contiguous assembly of the strawberry crown rot pathogen Phytophthora cactorum.</title>
        <authorList>
            <person name="Armitage A.D."/>
            <person name="Nellist C.F."/>
            <person name="Bates H."/>
            <person name="Vickerstaff R.J."/>
            <person name="Harrison R.J."/>
        </authorList>
    </citation>
    <scope>NUCLEOTIDE SEQUENCE</scope>
    <source>
        <strain evidence="1">4040</strain>
        <strain evidence="2">P421</strain>
    </source>
</reference>
<accession>A0A8T1JYC1</accession>
<name>A0A8T1JYC1_9STRA</name>
<comment type="caution">
    <text evidence="1">The sequence shown here is derived from an EMBL/GenBank/DDBJ whole genome shotgun (WGS) entry which is preliminary data.</text>
</comment>
<evidence type="ECO:0000313" key="2">
    <source>
        <dbReference type="EMBL" id="KAG3216776.1"/>
    </source>
</evidence>
<dbReference type="AlphaFoldDB" id="A0A8T1JYC1"/>